<feature type="active site" description="Nucleophile" evidence="2">
    <location>
        <position position="311"/>
    </location>
</feature>
<dbReference type="GO" id="GO:0006751">
    <property type="term" value="P:glutathione catabolic process"/>
    <property type="evidence" value="ECO:0007669"/>
    <property type="project" value="Ensembl"/>
</dbReference>
<evidence type="ECO:0000256" key="2">
    <source>
        <dbReference type="PIRSR" id="PIRSR600101-1"/>
    </source>
</evidence>
<protein>
    <submittedName>
        <fullName evidence="4">Gamma-glutamyltransferase 5</fullName>
    </submittedName>
</protein>
<comment type="similarity">
    <text evidence="1">Belongs to the gamma-glutamyltransferase family.</text>
</comment>
<dbReference type="GeneTree" id="ENSGT00940000155794"/>
<dbReference type="GO" id="GO:0006520">
    <property type="term" value="P:amino acid metabolic process"/>
    <property type="evidence" value="ECO:0007669"/>
    <property type="project" value="Ensembl"/>
</dbReference>
<dbReference type="PANTHER" id="PTHR45027:SF2">
    <property type="entry name" value="GAMMA-GLUTAMYLTRANSFERASE 5"/>
    <property type="match status" value="1"/>
</dbReference>
<gene>
    <name evidence="4" type="primary">GGT5</name>
</gene>
<dbReference type="GO" id="GO:0036374">
    <property type="term" value="F:glutathione hydrolase activity"/>
    <property type="evidence" value="ECO:0007669"/>
    <property type="project" value="Ensembl"/>
</dbReference>
<keyword evidence="5" id="KW-1185">Reference proteome</keyword>
<dbReference type="InterPro" id="IPR043137">
    <property type="entry name" value="GGT_ssub_C"/>
</dbReference>
<dbReference type="Ensembl" id="ENSPMRT00000028994.1">
    <property type="protein sequence ID" value="ENSPMRP00000027334.1"/>
    <property type="gene ID" value="ENSPMRG00000017453.1"/>
</dbReference>
<dbReference type="Proteomes" id="UP000472272">
    <property type="component" value="Chromosome 16"/>
</dbReference>
<dbReference type="AlphaFoldDB" id="A0A670JVA2"/>
<dbReference type="Gene3D" id="1.10.246.130">
    <property type="match status" value="1"/>
</dbReference>
<evidence type="ECO:0000256" key="3">
    <source>
        <dbReference type="PIRSR" id="PIRSR600101-2"/>
    </source>
</evidence>
<accession>A0A670JVA2</accession>
<dbReference type="FunFam" id="1.10.246.130:FF:000001">
    <property type="entry name" value="Gamma-glutamyltransferase 5 isoform 1"/>
    <property type="match status" value="1"/>
</dbReference>
<evidence type="ECO:0000313" key="5">
    <source>
        <dbReference type="Proteomes" id="UP000472272"/>
    </source>
</evidence>
<reference evidence="4" key="3">
    <citation type="submission" date="2025-09" db="UniProtKB">
        <authorList>
            <consortium name="Ensembl"/>
        </authorList>
    </citation>
    <scope>IDENTIFICATION</scope>
</reference>
<reference evidence="4 5" key="1">
    <citation type="journal article" date="2019" name="Proc. Natl. Acad. Sci. U.S.A.">
        <title>Regulatory changes in pterin and carotenoid genes underlie balanced color polymorphisms in the wall lizard.</title>
        <authorList>
            <person name="Andrade P."/>
            <person name="Pinho C."/>
            <person name="Perez I de Lanuza G."/>
            <person name="Afonso S."/>
            <person name="Brejcha J."/>
            <person name="Rubin C.J."/>
            <person name="Wallerman O."/>
            <person name="Pereira P."/>
            <person name="Sabatino S.J."/>
            <person name="Bellati A."/>
            <person name="Pellitteri-Rosa D."/>
            <person name="Bosakova Z."/>
            <person name="Bunikis I."/>
            <person name="Carretero M.A."/>
            <person name="Feiner N."/>
            <person name="Marsik P."/>
            <person name="Pauperio F."/>
            <person name="Salvi D."/>
            <person name="Soler L."/>
            <person name="While G.M."/>
            <person name="Uller T."/>
            <person name="Font E."/>
            <person name="Andersson L."/>
            <person name="Carneiro M."/>
        </authorList>
    </citation>
    <scope>NUCLEOTIDE SEQUENCE</scope>
</reference>
<feature type="binding site" evidence="3">
    <location>
        <begin position="373"/>
        <end position="374"/>
    </location>
    <ligand>
        <name>L-glutamate</name>
        <dbReference type="ChEBI" id="CHEBI:29985"/>
    </ligand>
</feature>
<dbReference type="InterPro" id="IPR043138">
    <property type="entry name" value="GGT_lsub"/>
</dbReference>
<dbReference type="GO" id="GO:0006631">
    <property type="term" value="P:fatty acid metabolic process"/>
    <property type="evidence" value="ECO:0007669"/>
    <property type="project" value="Ensembl"/>
</dbReference>
<dbReference type="PROSITE" id="PS00462">
    <property type="entry name" value="G_GLU_TRANSPEPTIDASE"/>
    <property type="match status" value="1"/>
</dbReference>
<sequence>RRVVREGQLPPLGEALRPPPHFWSMALVDSSVGGRRLEREPLWGSCKMTRPICFKVGPRWIAVPGELRGYEEAHRRYGKLPWKTLFEPTIKFLDPGIRIPEVLGRFLSHPFIQPHLNKTSLRKLFYNKQGAALGGGDLLRWPALVETLRAVAEKGANEFYRGTTAEKLVQDIAKEGSTLSLRDLRDYRVEVMSPVNISLGEYTVYSAPRPAAGPILLFILNVLKGFNFTKESMSTPSQNAETYHYIAETLKFANGQRVKLDDPLFSRTGEVGDLGWDYLGGGQVRQRIDERGDHPASHYDAVQVGKTSFGTSHVSVLAEDGSAVSATSTINYPFGSMVYSPQTGIILNNELSDFCCSPSHSLVPPPIGEMPPSSMTPSILISRDGQSKLVVGGSGGQLIIPAVALTIANKLFFGYDVDKAIKAPILCVDSSYGIEVEKSFDKVRRKALALVEASLTSLWPGIFRMFLFADRKFLWGAYQERRSHRYEGPRPYRALKVKTSTLNLILYSTGSQCS</sequence>
<dbReference type="Gene3D" id="3.60.20.40">
    <property type="match status" value="1"/>
</dbReference>
<name>A0A670JVA2_PODMU</name>
<feature type="binding site" evidence="3">
    <location>
        <position position="353"/>
    </location>
    <ligand>
        <name>L-glutamate</name>
        <dbReference type="ChEBI" id="CHEBI:29985"/>
    </ligand>
</feature>
<feature type="binding site" evidence="3">
    <location>
        <begin position="329"/>
        <end position="331"/>
    </location>
    <ligand>
        <name>L-glutamate</name>
        <dbReference type="ChEBI" id="CHEBI:29985"/>
    </ligand>
</feature>
<dbReference type="SUPFAM" id="SSF56235">
    <property type="entry name" value="N-terminal nucleophile aminohydrolases (Ntn hydrolases)"/>
    <property type="match status" value="1"/>
</dbReference>
<organism evidence="4 5">
    <name type="scientific">Podarcis muralis</name>
    <name type="common">Wall lizard</name>
    <name type="synonym">Lacerta muralis</name>
    <dbReference type="NCBI Taxonomy" id="64176"/>
    <lineage>
        <taxon>Eukaryota</taxon>
        <taxon>Metazoa</taxon>
        <taxon>Chordata</taxon>
        <taxon>Craniata</taxon>
        <taxon>Vertebrata</taxon>
        <taxon>Euteleostomi</taxon>
        <taxon>Lepidosauria</taxon>
        <taxon>Squamata</taxon>
        <taxon>Bifurcata</taxon>
        <taxon>Unidentata</taxon>
        <taxon>Episquamata</taxon>
        <taxon>Laterata</taxon>
        <taxon>Lacertibaenia</taxon>
        <taxon>Lacertidae</taxon>
        <taxon>Podarcis</taxon>
    </lineage>
</organism>
<dbReference type="GO" id="GO:0006508">
    <property type="term" value="P:proteolysis"/>
    <property type="evidence" value="ECO:0007669"/>
    <property type="project" value="Ensembl"/>
</dbReference>
<dbReference type="InterPro" id="IPR000101">
    <property type="entry name" value="GGT_peptidase"/>
</dbReference>
<dbReference type="InterPro" id="IPR029055">
    <property type="entry name" value="Ntn_hydrolases_N"/>
</dbReference>
<dbReference type="PANTHER" id="PTHR45027">
    <property type="entry name" value="PUTATIVE GLUTATHIONE HYDROLASE LIGHT CHAIN"/>
    <property type="match status" value="1"/>
</dbReference>
<dbReference type="Pfam" id="PF01019">
    <property type="entry name" value="G_glu_transpept"/>
    <property type="match status" value="1"/>
</dbReference>
<dbReference type="InterPro" id="IPR055262">
    <property type="entry name" value="GGT_CS"/>
</dbReference>
<evidence type="ECO:0000256" key="1">
    <source>
        <dbReference type="ARBA" id="ARBA00009381"/>
    </source>
</evidence>
<dbReference type="GO" id="GO:0000048">
    <property type="term" value="F:peptidyltransferase activity"/>
    <property type="evidence" value="ECO:0007669"/>
    <property type="project" value="Ensembl"/>
</dbReference>
<dbReference type="GO" id="GO:1901750">
    <property type="term" value="P:leukotriene D4 biosynthetic process"/>
    <property type="evidence" value="ECO:0007669"/>
    <property type="project" value="Ensembl"/>
</dbReference>
<reference evidence="4" key="2">
    <citation type="submission" date="2025-08" db="UniProtKB">
        <authorList>
            <consortium name="Ensembl"/>
        </authorList>
    </citation>
    <scope>IDENTIFICATION</scope>
</reference>
<dbReference type="PRINTS" id="PR01210">
    <property type="entry name" value="GGTRANSPTASE"/>
</dbReference>
<evidence type="ECO:0000313" key="4">
    <source>
        <dbReference type="Ensembl" id="ENSPMRP00000027334.1"/>
    </source>
</evidence>
<proteinExistence type="inferred from homology"/>
<dbReference type="GO" id="GO:0002951">
    <property type="term" value="F:leukotriene-C(4) hydrolase"/>
    <property type="evidence" value="ECO:0007669"/>
    <property type="project" value="Ensembl"/>
</dbReference>
<dbReference type="GO" id="GO:0005886">
    <property type="term" value="C:plasma membrane"/>
    <property type="evidence" value="ECO:0007669"/>
    <property type="project" value="Ensembl"/>
</dbReference>
<feature type="binding site" evidence="3">
    <location>
        <position position="396"/>
    </location>
    <ligand>
        <name>L-glutamate</name>
        <dbReference type="ChEBI" id="CHEBI:29985"/>
    </ligand>
</feature>